<dbReference type="InterPro" id="IPR038269">
    <property type="entry name" value="SCAN_sf"/>
</dbReference>
<dbReference type="InterPro" id="IPR003309">
    <property type="entry name" value="SCAN_dom"/>
</dbReference>
<dbReference type="SUPFAM" id="SSF47353">
    <property type="entry name" value="Retrovirus capsid dimerization domain-like"/>
    <property type="match status" value="1"/>
</dbReference>
<accession>A0A3B1JMD0</accession>
<dbReference type="Gene3D" id="1.10.4020.10">
    <property type="entry name" value="DNA breaking-rejoining enzymes"/>
    <property type="match status" value="1"/>
</dbReference>
<dbReference type="PANTHER" id="PTHR46888">
    <property type="entry name" value="ZINC KNUCKLE DOMAINCONTAINING PROTEIN-RELATED"/>
    <property type="match status" value="1"/>
</dbReference>
<feature type="region of interest" description="Disordered" evidence="1">
    <location>
        <begin position="254"/>
        <end position="289"/>
    </location>
</feature>
<dbReference type="GeneTree" id="ENSGT00940000177526"/>
<evidence type="ECO:0000313" key="4">
    <source>
        <dbReference type="Proteomes" id="UP000018467"/>
    </source>
</evidence>
<reference evidence="4" key="2">
    <citation type="journal article" date="2014" name="Nat. Commun.">
        <title>The cavefish genome reveals candidate genes for eye loss.</title>
        <authorList>
            <person name="McGaugh S.E."/>
            <person name="Gross J.B."/>
            <person name="Aken B."/>
            <person name="Blin M."/>
            <person name="Borowsky R."/>
            <person name="Chalopin D."/>
            <person name="Hinaux H."/>
            <person name="Jeffery W.R."/>
            <person name="Keene A."/>
            <person name="Ma L."/>
            <person name="Minx P."/>
            <person name="Murphy D."/>
            <person name="O'Quin K.E."/>
            <person name="Retaux S."/>
            <person name="Rohner N."/>
            <person name="Searle S.M."/>
            <person name="Stahl B.A."/>
            <person name="Tabin C."/>
            <person name="Volff J.N."/>
            <person name="Yoshizawa M."/>
            <person name="Warren W.C."/>
        </authorList>
    </citation>
    <scope>NUCLEOTIDE SEQUENCE [LARGE SCALE GENOMIC DNA]</scope>
    <source>
        <strain evidence="4">female</strain>
    </source>
</reference>
<dbReference type="InterPro" id="IPR021109">
    <property type="entry name" value="Peptidase_aspartic_dom_sf"/>
</dbReference>
<evidence type="ECO:0000313" key="3">
    <source>
        <dbReference type="Ensembl" id="ENSAMXP00000042886.1"/>
    </source>
</evidence>
<sequence>CRKLLYSLPNRAPNEEDEEILARVGLGPAASAISFYKWTFKPNAPPRPPLTQLLRLAKRWLQPDQTSSEGVVERVVAHHFLHTLPSELQTAVGLQGAPTMRGMVEATESAQTILSMARPIEKRSPGPFPTQKDRPLFSGVPLNPTRGPRPGFRPKEPPLGPIDEPMNTAPESPHRPAPAAKAWLAGCGLHTGLARPIPRCTLQLNGRRVQAILDSGSTVTLARPEAIPWVRADYTTIKVRCVHGDQKTVRTAKVSLGRPSSSGPSPLASSLIFPSPSSSAGITRSLRKT</sequence>
<reference evidence="3" key="3">
    <citation type="submission" date="2025-08" db="UniProtKB">
        <authorList>
            <consortium name="Ensembl"/>
        </authorList>
    </citation>
    <scope>IDENTIFICATION</scope>
</reference>
<feature type="domain" description="SCAN box" evidence="2">
    <location>
        <begin position="35"/>
        <end position="111"/>
    </location>
</feature>
<dbReference type="InParanoid" id="A0A3B1JMD0"/>
<dbReference type="PANTHER" id="PTHR46888:SF15">
    <property type="entry name" value="ZINC FINGER AND SCAN DOMAIN-CONTAINING PROTEIN 12-LIKE"/>
    <property type="match status" value="1"/>
</dbReference>
<dbReference type="PROSITE" id="PS50804">
    <property type="entry name" value="SCAN_BOX"/>
    <property type="match status" value="1"/>
</dbReference>
<feature type="compositionally biased region" description="Low complexity" evidence="1">
    <location>
        <begin position="255"/>
        <end position="280"/>
    </location>
</feature>
<dbReference type="AlphaFoldDB" id="A0A3B1JMD0"/>
<dbReference type="GO" id="GO:0006508">
    <property type="term" value="P:proteolysis"/>
    <property type="evidence" value="ECO:0007669"/>
    <property type="project" value="InterPro"/>
</dbReference>
<feature type="region of interest" description="Disordered" evidence="1">
    <location>
        <begin position="120"/>
        <end position="177"/>
    </location>
</feature>
<organism evidence="3 4">
    <name type="scientific">Astyanax mexicanus</name>
    <name type="common">Blind cave fish</name>
    <name type="synonym">Astyanax fasciatus mexicanus</name>
    <dbReference type="NCBI Taxonomy" id="7994"/>
    <lineage>
        <taxon>Eukaryota</taxon>
        <taxon>Metazoa</taxon>
        <taxon>Chordata</taxon>
        <taxon>Craniata</taxon>
        <taxon>Vertebrata</taxon>
        <taxon>Euteleostomi</taxon>
        <taxon>Actinopterygii</taxon>
        <taxon>Neopterygii</taxon>
        <taxon>Teleostei</taxon>
        <taxon>Ostariophysi</taxon>
        <taxon>Characiformes</taxon>
        <taxon>Characoidei</taxon>
        <taxon>Acestrorhamphidae</taxon>
        <taxon>Acestrorhamphinae</taxon>
        <taxon>Astyanax</taxon>
    </lineage>
</organism>
<reference evidence="3" key="4">
    <citation type="submission" date="2025-09" db="UniProtKB">
        <authorList>
            <consortium name="Ensembl"/>
        </authorList>
    </citation>
    <scope>IDENTIFICATION</scope>
</reference>
<name>A0A3B1JMD0_ASTMX</name>
<dbReference type="Bgee" id="ENSAMXG00000039873">
    <property type="expression patterns" value="Expressed in camera-type eye and 9 other cell types or tissues"/>
</dbReference>
<reference evidence="4" key="1">
    <citation type="submission" date="2013-03" db="EMBL/GenBank/DDBJ databases">
        <authorList>
            <person name="Jeffery W."/>
            <person name="Warren W."/>
            <person name="Wilson R.K."/>
        </authorList>
    </citation>
    <scope>NUCLEOTIDE SEQUENCE</scope>
    <source>
        <strain evidence="4">female</strain>
    </source>
</reference>
<evidence type="ECO:0000259" key="2">
    <source>
        <dbReference type="PROSITE" id="PS50804"/>
    </source>
</evidence>
<dbReference type="PROSITE" id="PS00141">
    <property type="entry name" value="ASP_PROTEASE"/>
    <property type="match status" value="1"/>
</dbReference>
<dbReference type="GO" id="GO:0004190">
    <property type="term" value="F:aspartic-type endopeptidase activity"/>
    <property type="evidence" value="ECO:0007669"/>
    <property type="project" value="InterPro"/>
</dbReference>
<dbReference type="Pfam" id="PF02023">
    <property type="entry name" value="SCAN"/>
    <property type="match status" value="1"/>
</dbReference>
<protein>
    <recommendedName>
        <fullName evidence="2">SCAN box domain-containing protein</fullName>
    </recommendedName>
</protein>
<keyword evidence="4" id="KW-1185">Reference proteome</keyword>
<dbReference type="SUPFAM" id="SSF50630">
    <property type="entry name" value="Acid proteases"/>
    <property type="match status" value="1"/>
</dbReference>
<proteinExistence type="predicted"/>
<dbReference type="InterPro" id="IPR001969">
    <property type="entry name" value="Aspartic_peptidase_AS"/>
</dbReference>
<evidence type="ECO:0000256" key="1">
    <source>
        <dbReference type="SAM" id="MobiDB-lite"/>
    </source>
</evidence>
<dbReference type="Ensembl" id="ENSAMXT00000046093.1">
    <property type="protein sequence ID" value="ENSAMXP00000042886.1"/>
    <property type="gene ID" value="ENSAMXG00000039873.1"/>
</dbReference>
<dbReference type="Proteomes" id="UP000018467">
    <property type="component" value="Unassembled WGS sequence"/>
</dbReference>